<organism evidence="1 2">
    <name type="scientific">Kibdelosporangium lantanae</name>
    <dbReference type="NCBI Taxonomy" id="1497396"/>
    <lineage>
        <taxon>Bacteria</taxon>
        <taxon>Bacillati</taxon>
        <taxon>Actinomycetota</taxon>
        <taxon>Actinomycetes</taxon>
        <taxon>Pseudonocardiales</taxon>
        <taxon>Pseudonocardiaceae</taxon>
        <taxon>Kibdelosporangium</taxon>
    </lineage>
</organism>
<dbReference type="Proteomes" id="UP001597045">
    <property type="component" value="Unassembled WGS sequence"/>
</dbReference>
<dbReference type="InterPro" id="IPR046828">
    <property type="entry name" value="RepSA"/>
</dbReference>
<comment type="caution">
    <text evidence="1">The sequence shown here is derived from an EMBL/GenBank/DDBJ whole genome shotgun (WGS) entry which is preliminary data.</text>
</comment>
<dbReference type="EMBL" id="JBHTIS010000420">
    <property type="protein sequence ID" value="MFD1045806.1"/>
    <property type="molecule type" value="Genomic_DNA"/>
</dbReference>
<name>A0ABW3M6V9_9PSEU</name>
<evidence type="ECO:0000313" key="2">
    <source>
        <dbReference type="Proteomes" id="UP001597045"/>
    </source>
</evidence>
<feature type="non-terminal residue" evidence="1">
    <location>
        <position position="208"/>
    </location>
</feature>
<reference evidence="2" key="1">
    <citation type="journal article" date="2019" name="Int. J. Syst. Evol. Microbiol.">
        <title>The Global Catalogue of Microorganisms (GCM) 10K type strain sequencing project: providing services to taxonomists for standard genome sequencing and annotation.</title>
        <authorList>
            <consortium name="The Broad Institute Genomics Platform"/>
            <consortium name="The Broad Institute Genome Sequencing Center for Infectious Disease"/>
            <person name="Wu L."/>
            <person name="Ma J."/>
        </authorList>
    </citation>
    <scope>NUCLEOTIDE SEQUENCE [LARGE SCALE GENOMIC DNA]</scope>
    <source>
        <strain evidence="2">JCM 31486</strain>
    </source>
</reference>
<gene>
    <name evidence="1" type="ORF">ACFQ1S_09660</name>
</gene>
<keyword evidence="2" id="KW-1185">Reference proteome</keyword>
<evidence type="ECO:0000313" key="1">
    <source>
        <dbReference type="EMBL" id="MFD1045806.1"/>
    </source>
</evidence>
<accession>A0ABW3M6V9</accession>
<dbReference type="Pfam" id="PF20199">
    <property type="entry name" value="RepSA"/>
    <property type="match status" value="1"/>
</dbReference>
<sequence length="208" mass="22941">MTLTLEDRIADRIKAADYRDWRAKVESIGGCAKPIRLTGGYALVDTATDRVIHEHQGDVLVPCNNRRASVCPTCSDRYATDAFHLMRAGLSGGSKGVPEAVTTHPRLFVTLTTSSFGPVHNRAITPTGKVRRCPCGTVHNQFDPRVGAPLDPETYDYVGSVLWQAHTGKLWAEFTRRVARVSYGKVAEYQRRGLIHFHAVVRLDGPDG</sequence>
<proteinExistence type="predicted"/>
<protein>
    <submittedName>
        <fullName evidence="1">Replication initiator</fullName>
    </submittedName>
</protein>